<keyword evidence="2" id="KW-0472">Membrane</keyword>
<comment type="subcellular location">
    <subcellularLocation>
        <location evidence="1">Membrane</location>
        <topology evidence="1">Multi-pass membrane protein</topology>
    </subcellularLocation>
</comment>
<dbReference type="Proteomes" id="UP001141806">
    <property type="component" value="Unassembled WGS sequence"/>
</dbReference>
<accession>A0A9Q0HDW4</accession>
<dbReference type="PANTHER" id="PTHR33222">
    <property type="match status" value="1"/>
</dbReference>
<keyword evidence="2" id="KW-1133">Transmembrane helix</keyword>
<sequence length="201" mass="22205">MELCTSRVISNLPQRRPFAPCPSPLRSTAYLLTPKKTTISYRKSGLLHFSTPLLRATTSEEISTSIDGKSGEVPDGVITVEETPANKASGPYEAMPLEASKEAPTGEQLQIFEFLDKLNLDSEDAYPLLLYGSGSLVVLWLASALVGAIDSIPLFPKLLEIVGLGYTIWFSSRFLIFKKNRDEFFAKIEELKREVLGSTED</sequence>
<keyword evidence="5" id="KW-1185">Reference proteome</keyword>
<evidence type="ECO:0000259" key="3">
    <source>
        <dbReference type="Pfam" id="PF14159"/>
    </source>
</evidence>
<protein>
    <recommendedName>
        <fullName evidence="3">Cyanobacterial aminoacyl-tRNA synthetase CAAD domain-containing protein</fullName>
    </recommendedName>
</protein>
<name>A0A9Q0HDW4_9MAGN</name>
<keyword evidence="2" id="KW-0812">Transmembrane</keyword>
<evidence type="ECO:0000313" key="4">
    <source>
        <dbReference type="EMBL" id="KAJ4964498.1"/>
    </source>
</evidence>
<comment type="caution">
    <text evidence="4">The sequence shown here is derived from an EMBL/GenBank/DDBJ whole genome shotgun (WGS) entry which is preliminary data.</text>
</comment>
<gene>
    <name evidence="4" type="ORF">NE237_024437</name>
</gene>
<evidence type="ECO:0000256" key="2">
    <source>
        <dbReference type="SAM" id="Phobius"/>
    </source>
</evidence>
<dbReference type="GO" id="GO:0009535">
    <property type="term" value="C:chloroplast thylakoid membrane"/>
    <property type="evidence" value="ECO:0007669"/>
    <property type="project" value="TreeGrafter"/>
</dbReference>
<feature type="domain" description="Cyanobacterial aminoacyl-tRNA synthetase CAAD" evidence="3">
    <location>
        <begin position="122"/>
        <end position="197"/>
    </location>
</feature>
<proteinExistence type="predicted"/>
<feature type="transmembrane region" description="Helical" evidence="2">
    <location>
        <begin position="161"/>
        <end position="177"/>
    </location>
</feature>
<dbReference type="InterPro" id="IPR033344">
    <property type="entry name" value="CURT1"/>
</dbReference>
<dbReference type="AlphaFoldDB" id="A0A9Q0HDW4"/>
<dbReference type="OrthoDB" id="2014299at2759"/>
<dbReference type="PANTHER" id="PTHR33222:SF2">
    <property type="entry name" value="PROTEIN CURVATURE THYLAKOID 1D, CHLOROPLASTIC"/>
    <property type="match status" value="1"/>
</dbReference>
<organism evidence="4 5">
    <name type="scientific">Protea cynaroides</name>
    <dbReference type="NCBI Taxonomy" id="273540"/>
    <lineage>
        <taxon>Eukaryota</taxon>
        <taxon>Viridiplantae</taxon>
        <taxon>Streptophyta</taxon>
        <taxon>Embryophyta</taxon>
        <taxon>Tracheophyta</taxon>
        <taxon>Spermatophyta</taxon>
        <taxon>Magnoliopsida</taxon>
        <taxon>Proteales</taxon>
        <taxon>Proteaceae</taxon>
        <taxon>Protea</taxon>
    </lineage>
</organism>
<evidence type="ECO:0000313" key="5">
    <source>
        <dbReference type="Proteomes" id="UP001141806"/>
    </source>
</evidence>
<dbReference type="Pfam" id="PF14159">
    <property type="entry name" value="CAAD"/>
    <property type="match status" value="1"/>
</dbReference>
<reference evidence="4" key="1">
    <citation type="journal article" date="2023" name="Plant J.">
        <title>The genome of the king protea, Protea cynaroides.</title>
        <authorList>
            <person name="Chang J."/>
            <person name="Duong T.A."/>
            <person name="Schoeman C."/>
            <person name="Ma X."/>
            <person name="Roodt D."/>
            <person name="Barker N."/>
            <person name="Li Z."/>
            <person name="Van de Peer Y."/>
            <person name="Mizrachi E."/>
        </authorList>
    </citation>
    <scope>NUCLEOTIDE SEQUENCE</scope>
    <source>
        <tissue evidence="4">Young leaves</tissue>
    </source>
</reference>
<dbReference type="EMBL" id="JAMYWD010000008">
    <property type="protein sequence ID" value="KAJ4964498.1"/>
    <property type="molecule type" value="Genomic_DNA"/>
</dbReference>
<evidence type="ECO:0000256" key="1">
    <source>
        <dbReference type="ARBA" id="ARBA00004141"/>
    </source>
</evidence>
<feature type="transmembrane region" description="Helical" evidence="2">
    <location>
        <begin position="128"/>
        <end position="149"/>
    </location>
</feature>
<dbReference type="InterPro" id="IPR025564">
    <property type="entry name" value="CAAD_dom"/>
</dbReference>